<dbReference type="SMART" id="SM01231">
    <property type="entry name" value="H-kinase_dim"/>
    <property type="match status" value="1"/>
</dbReference>
<dbReference type="FunFam" id="3.30.565.10:FF:000016">
    <property type="entry name" value="Chemotaxis protein CheA, putative"/>
    <property type="match status" value="1"/>
</dbReference>
<dbReference type="InterPro" id="IPR036641">
    <property type="entry name" value="HPT_dom_sf"/>
</dbReference>
<dbReference type="PRINTS" id="PR00344">
    <property type="entry name" value="BCTRLSENSOR"/>
</dbReference>
<dbReference type="PROSITE" id="PS50110">
    <property type="entry name" value="RESPONSE_REGULATORY"/>
    <property type="match status" value="1"/>
</dbReference>
<comment type="catalytic activity">
    <reaction evidence="1">
        <text>ATP + protein L-histidine = ADP + protein N-phospho-L-histidine.</text>
        <dbReference type="EC" id="2.7.13.3"/>
    </reaction>
</comment>
<dbReference type="Pfam" id="PF00072">
    <property type="entry name" value="Response_reg"/>
    <property type="match status" value="1"/>
</dbReference>
<dbReference type="SMART" id="SM00260">
    <property type="entry name" value="CheW"/>
    <property type="match status" value="1"/>
</dbReference>
<dbReference type="GO" id="GO:0005737">
    <property type="term" value="C:cytoplasm"/>
    <property type="evidence" value="ECO:0007669"/>
    <property type="project" value="InterPro"/>
</dbReference>
<dbReference type="PANTHER" id="PTHR43395:SF8">
    <property type="entry name" value="HISTIDINE KINASE"/>
    <property type="match status" value="1"/>
</dbReference>
<dbReference type="InterPro" id="IPR005467">
    <property type="entry name" value="His_kinase_dom"/>
</dbReference>
<feature type="domain" description="Response regulatory" evidence="10">
    <location>
        <begin position="875"/>
        <end position="993"/>
    </location>
</feature>
<dbReference type="InterPro" id="IPR036061">
    <property type="entry name" value="CheW-like_dom_sf"/>
</dbReference>
<dbReference type="InterPro" id="IPR002545">
    <property type="entry name" value="CheW-lke_dom"/>
</dbReference>
<dbReference type="InterPro" id="IPR004105">
    <property type="entry name" value="CheA-like_dim"/>
</dbReference>
<dbReference type="GO" id="GO:0000155">
    <property type="term" value="F:phosphorelay sensor kinase activity"/>
    <property type="evidence" value="ECO:0007669"/>
    <property type="project" value="InterPro"/>
</dbReference>
<dbReference type="InterPro" id="IPR011006">
    <property type="entry name" value="CheY-like_superfamily"/>
</dbReference>
<evidence type="ECO:0000259" key="9">
    <source>
        <dbReference type="PROSITE" id="PS50109"/>
    </source>
</evidence>
<dbReference type="InterPro" id="IPR037006">
    <property type="entry name" value="CheA-like_homodim_sf"/>
</dbReference>
<dbReference type="SMART" id="SM00387">
    <property type="entry name" value="HATPase_c"/>
    <property type="match status" value="1"/>
</dbReference>
<dbReference type="PROSITE" id="PS50894">
    <property type="entry name" value="HPT"/>
    <property type="match status" value="1"/>
</dbReference>
<keyword evidence="3 7" id="KW-0597">Phosphoprotein</keyword>
<gene>
    <name evidence="13" type="ORF">AVDCRST_MAG74-2006</name>
</gene>
<evidence type="ECO:0000256" key="4">
    <source>
        <dbReference type="ARBA" id="ARBA00022679"/>
    </source>
</evidence>
<keyword evidence="4" id="KW-0808">Transferase</keyword>
<dbReference type="PANTHER" id="PTHR43395">
    <property type="entry name" value="SENSOR HISTIDINE KINASE CHEA"/>
    <property type="match status" value="1"/>
</dbReference>
<proteinExistence type="predicted"/>
<name>A0A6J4NS30_9BACT</name>
<evidence type="ECO:0000259" key="12">
    <source>
        <dbReference type="PROSITE" id="PS50894"/>
    </source>
</evidence>
<dbReference type="Gene3D" id="3.30.565.10">
    <property type="entry name" value="Histidine kinase-like ATPase, C-terminal domain"/>
    <property type="match status" value="1"/>
</dbReference>
<dbReference type="SUPFAM" id="SSF47226">
    <property type="entry name" value="Histidine-containing phosphotransfer domain, HPT domain"/>
    <property type="match status" value="2"/>
</dbReference>
<organism evidence="13">
    <name type="scientific">uncultured Pyrinomonadaceae bacterium</name>
    <dbReference type="NCBI Taxonomy" id="2283094"/>
    <lineage>
        <taxon>Bacteria</taxon>
        <taxon>Pseudomonadati</taxon>
        <taxon>Acidobacteriota</taxon>
        <taxon>Blastocatellia</taxon>
        <taxon>Blastocatellales</taxon>
        <taxon>Pyrinomonadaceae</taxon>
        <taxon>environmental samples</taxon>
    </lineage>
</organism>
<dbReference type="SMART" id="SM00073">
    <property type="entry name" value="HPT"/>
    <property type="match status" value="1"/>
</dbReference>
<keyword evidence="5 13" id="KW-0418">Kinase</keyword>
<dbReference type="Pfam" id="PF01627">
    <property type="entry name" value="Hpt"/>
    <property type="match status" value="1"/>
</dbReference>
<evidence type="ECO:0000256" key="7">
    <source>
        <dbReference type="PROSITE-ProRule" id="PRU00169"/>
    </source>
</evidence>
<dbReference type="InterPro" id="IPR001789">
    <property type="entry name" value="Sig_transdc_resp-reg_receiver"/>
</dbReference>
<feature type="modified residue" description="Phosphohistidine" evidence="6">
    <location>
        <position position="191"/>
    </location>
</feature>
<evidence type="ECO:0000256" key="5">
    <source>
        <dbReference type="ARBA" id="ARBA00022777"/>
    </source>
</evidence>
<dbReference type="Gene3D" id="2.30.30.40">
    <property type="entry name" value="SH3 Domains"/>
    <property type="match status" value="1"/>
</dbReference>
<dbReference type="InterPro" id="IPR036890">
    <property type="entry name" value="HATPase_C_sf"/>
</dbReference>
<dbReference type="GO" id="GO:0006935">
    <property type="term" value="P:chemotaxis"/>
    <property type="evidence" value="ECO:0007669"/>
    <property type="project" value="InterPro"/>
</dbReference>
<evidence type="ECO:0000256" key="3">
    <source>
        <dbReference type="ARBA" id="ARBA00022553"/>
    </source>
</evidence>
<feature type="domain" description="HPt" evidence="12">
    <location>
        <begin position="144"/>
        <end position="251"/>
    </location>
</feature>
<dbReference type="SUPFAM" id="SSF55874">
    <property type="entry name" value="ATPase domain of HSP90 chaperone/DNA topoisomerase II/histidine kinase"/>
    <property type="match status" value="1"/>
</dbReference>
<dbReference type="InterPro" id="IPR008207">
    <property type="entry name" value="Sig_transdc_His_kin_Hpt_dom"/>
</dbReference>
<reference evidence="13" key="1">
    <citation type="submission" date="2020-02" db="EMBL/GenBank/DDBJ databases">
        <authorList>
            <person name="Meier V. D."/>
        </authorList>
    </citation>
    <scope>NUCLEOTIDE SEQUENCE</scope>
    <source>
        <strain evidence="13">AVDCRST_MAG74</strain>
    </source>
</reference>
<evidence type="ECO:0000256" key="8">
    <source>
        <dbReference type="SAM" id="MobiDB-lite"/>
    </source>
</evidence>
<feature type="domain" description="Histidine kinase" evidence="9">
    <location>
        <begin position="449"/>
        <end position="688"/>
    </location>
</feature>
<feature type="compositionally biased region" description="Basic and acidic residues" evidence="8">
    <location>
        <begin position="314"/>
        <end position="328"/>
    </location>
</feature>
<dbReference type="InterPro" id="IPR003594">
    <property type="entry name" value="HATPase_dom"/>
</dbReference>
<evidence type="ECO:0000259" key="11">
    <source>
        <dbReference type="PROSITE" id="PS50851"/>
    </source>
</evidence>
<dbReference type="PROSITE" id="PS50851">
    <property type="entry name" value="CHEW"/>
    <property type="match status" value="1"/>
</dbReference>
<evidence type="ECO:0000256" key="2">
    <source>
        <dbReference type="ARBA" id="ARBA00012438"/>
    </source>
</evidence>
<feature type="region of interest" description="Disordered" evidence="8">
    <location>
        <begin position="311"/>
        <end position="340"/>
    </location>
</feature>
<evidence type="ECO:0000256" key="6">
    <source>
        <dbReference type="PROSITE-ProRule" id="PRU00110"/>
    </source>
</evidence>
<dbReference type="PROSITE" id="PS50109">
    <property type="entry name" value="HIS_KIN"/>
    <property type="match status" value="1"/>
</dbReference>
<accession>A0A6J4NS30</accession>
<dbReference type="InterPro" id="IPR004358">
    <property type="entry name" value="Sig_transdc_His_kin-like_C"/>
</dbReference>
<dbReference type="SUPFAM" id="SSF52172">
    <property type="entry name" value="CheY-like"/>
    <property type="match status" value="1"/>
</dbReference>
<evidence type="ECO:0000256" key="1">
    <source>
        <dbReference type="ARBA" id="ARBA00000085"/>
    </source>
</evidence>
<dbReference type="SMART" id="SM00448">
    <property type="entry name" value="REC"/>
    <property type="match status" value="1"/>
</dbReference>
<dbReference type="Pfam" id="PF02895">
    <property type="entry name" value="H-kinase_dim"/>
    <property type="match status" value="1"/>
</dbReference>
<dbReference type="Gene3D" id="3.40.50.2300">
    <property type="match status" value="1"/>
</dbReference>
<protein>
    <recommendedName>
        <fullName evidence="2">histidine kinase</fullName>
        <ecNumber evidence="2">2.7.13.3</ecNumber>
    </recommendedName>
</protein>
<dbReference type="SUPFAM" id="SSF50341">
    <property type="entry name" value="CheW-like"/>
    <property type="match status" value="1"/>
</dbReference>
<dbReference type="Gene3D" id="1.20.120.160">
    <property type="entry name" value="HPT domain"/>
    <property type="match status" value="2"/>
</dbReference>
<dbReference type="Pfam" id="PF02518">
    <property type="entry name" value="HATPase_c"/>
    <property type="match status" value="1"/>
</dbReference>
<feature type="modified residue" description="4-aspartylphosphate" evidence="7">
    <location>
        <position position="926"/>
    </location>
</feature>
<dbReference type="EMBL" id="CADCUR010000105">
    <property type="protein sequence ID" value="CAA9395693.1"/>
    <property type="molecule type" value="Genomic_DNA"/>
</dbReference>
<dbReference type="Pfam" id="PF01584">
    <property type="entry name" value="CheW"/>
    <property type="match status" value="1"/>
</dbReference>
<dbReference type="Gene3D" id="1.10.287.560">
    <property type="entry name" value="Histidine kinase CheA-like, homodimeric domain"/>
    <property type="match status" value="1"/>
</dbReference>
<dbReference type="CDD" id="cd00088">
    <property type="entry name" value="HPT"/>
    <property type="match status" value="1"/>
</dbReference>
<dbReference type="InterPro" id="IPR051315">
    <property type="entry name" value="Bact_Chemotaxis_CheA"/>
</dbReference>
<dbReference type="AlphaFoldDB" id="A0A6J4NS30"/>
<dbReference type="EC" id="2.7.13.3" evidence="2"/>
<evidence type="ECO:0000259" key="10">
    <source>
        <dbReference type="PROSITE" id="PS50110"/>
    </source>
</evidence>
<sequence>MNSELLQEFLVQAEKHLPKIRSEILVCAQTGDMCGEINASLCQTSLIKNAALVAGLDEISKIAGELEENLKRYARLEAPLTGEQSRGLLDKLTELEVGLAPLRLDAEDFSIYLDDFIDQSFENLGLTEPGATDAGKQAGDWEEEFEIDEEMLEIFGEEAEELIQNIRSNLVRLEKNPNDCEALLEVRRSAHTLKGSAGIVGLKVLSGVAHRVEDSLDYLAENNIVGNAKIFELLSTATDCFEALARNEKPASSTLEVEQVYKDFDALMLSLKFEDAAQTALASADESNFAVSDVLDDMLPVGDSSAFEILSSETGKRQQTSDRREIAEQRQANPPPEASVHKSVVRVSLEKLDDLVKIMNGLVVSRSVFEQRLAELEQQIGELHNSTRRLSYSTNKLETDFETDMLETESQMPTGFGFRASGFEFQSSNPKFQTPNPKSFDALELDRYTEFHQTMRDLIETTGDTSAINAELDALRGNLETLFENQRHLIEQMHDKLLHLRMVSFGSLGMRLQRTVRVTADEEEKSAELAIEGEALEVDTQILDSLIEPLMHLLRNAVAHGIEAPDVRRLLGKPETGRIRVRVRDEGAHFVLSVSDDGRGISAVALKAKAVQCGIISEREADAMSEQKAFALIFHAGLTTAAEVSQVSGRGVGMNIVKTAVERRQGAISIDSETHKGATFTLRLPVALAVTRALLVKAGGQTFAFPLKFVTRISNRSAVGGQQSETDNQIAANAEQSGKARQPKIKEPEPSIFHLNNLLGLPFAAPSTATANDAETPVLLLKTTDAPCSLIVDEIVKPEEIVIKPLDAALRNLKGFLGACILGDGSVVPVIDLLYLLERQIQSPKSDDFGFRTTTDCGFQDEGQNSKTEDRRPINVLIVDDSPSVRHLTSQTIANAGWTARVAKDGLEALNISQNLRDLPDVILTDVEMPRMNGYELLASLKKQENTQKIPVVMITSRANEKHRRKAFDLGAAEYLTKPFDEAKLIELIKNLIA</sequence>
<evidence type="ECO:0000313" key="13">
    <source>
        <dbReference type="EMBL" id="CAA9395693.1"/>
    </source>
</evidence>
<feature type="domain" description="CheW-like" evidence="11">
    <location>
        <begin position="690"/>
        <end position="842"/>
    </location>
</feature>